<evidence type="ECO:0000313" key="2">
    <source>
        <dbReference type="Proteomes" id="UP001299970"/>
    </source>
</evidence>
<gene>
    <name evidence="1" type="ORF">MMF94_39960</name>
</gene>
<reference evidence="1 2" key="1">
    <citation type="submission" date="2022-03" db="EMBL/GenBank/DDBJ databases">
        <title>Pseudonocardia alaer sp. nov., a novel actinomycete isolated from reed forest soil.</title>
        <authorList>
            <person name="Wang L."/>
        </authorList>
    </citation>
    <scope>NUCLEOTIDE SEQUENCE [LARGE SCALE GENOMIC DNA]</scope>
    <source>
        <strain evidence="1 2">Y-16303</strain>
    </source>
</reference>
<evidence type="ECO:0000313" key="1">
    <source>
        <dbReference type="EMBL" id="MCH6171896.1"/>
    </source>
</evidence>
<comment type="caution">
    <text evidence="1">The sequence shown here is derived from an EMBL/GenBank/DDBJ whole genome shotgun (WGS) entry which is preliminary data.</text>
</comment>
<dbReference type="EMBL" id="JAKXMK010000051">
    <property type="protein sequence ID" value="MCH6171896.1"/>
    <property type="molecule type" value="Genomic_DNA"/>
</dbReference>
<sequence length="77" mass="7749">MSTFGGLDVLVNNAGTGIGVDEFTEVTATRSVVESIPVRLLGTPDDVATAITWLAQPDAYVSGAVAPVTGAMVAGLN</sequence>
<dbReference type="SUPFAM" id="SSF51735">
    <property type="entry name" value="NAD(P)-binding Rossmann-fold domains"/>
    <property type="match status" value="1"/>
</dbReference>
<protein>
    <recommendedName>
        <fullName evidence="3">Enoyl-ACP reductase-like protein</fullName>
    </recommendedName>
</protein>
<dbReference type="Gene3D" id="3.40.50.720">
    <property type="entry name" value="NAD(P)-binding Rossmann-like Domain"/>
    <property type="match status" value="1"/>
</dbReference>
<proteinExistence type="predicted"/>
<dbReference type="RefSeq" id="WP_241042701.1">
    <property type="nucleotide sequence ID" value="NZ_BAAAJF010000031.1"/>
</dbReference>
<dbReference type="Proteomes" id="UP001299970">
    <property type="component" value="Unassembled WGS sequence"/>
</dbReference>
<organism evidence="1 2">
    <name type="scientific">Pseudonocardia alaniniphila</name>
    <dbReference type="NCBI Taxonomy" id="75291"/>
    <lineage>
        <taxon>Bacteria</taxon>
        <taxon>Bacillati</taxon>
        <taxon>Actinomycetota</taxon>
        <taxon>Actinomycetes</taxon>
        <taxon>Pseudonocardiales</taxon>
        <taxon>Pseudonocardiaceae</taxon>
        <taxon>Pseudonocardia</taxon>
    </lineage>
</organism>
<accession>A0ABS9TTS5</accession>
<keyword evidence="2" id="KW-1185">Reference proteome</keyword>
<dbReference type="InterPro" id="IPR036291">
    <property type="entry name" value="NAD(P)-bd_dom_sf"/>
</dbReference>
<evidence type="ECO:0008006" key="3">
    <source>
        <dbReference type="Google" id="ProtNLM"/>
    </source>
</evidence>
<name>A0ABS9TTS5_9PSEU</name>